<comment type="caution">
    <text evidence="2">The sequence shown here is derived from an EMBL/GenBank/DDBJ whole genome shotgun (WGS) entry which is preliminary data.</text>
</comment>
<accession>A0A2S5A5P1</accession>
<reference evidence="2 3" key="1">
    <citation type="submission" date="2018-01" db="EMBL/GenBank/DDBJ databases">
        <authorList>
            <person name="Gaut B.S."/>
            <person name="Morton B.R."/>
            <person name="Clegg M.T."/>
            <person name="Duvall M.R."/>
        </authorList>
    </citation>
    <scope>NUCLEOTIDE SEQUENCE [LARGE SCALE GENOMIC DNA]</scope>
    <source>
        <strain evidence="2 3">HR-AY</strain>
    </source>
</reference>
<evidence type="ECO:0000313" key="3">
    <source>
        <dbReference type="Proteomes" id="UP000237310"/>
    </source>
</evidence>
<dbReference type="Pfam" id="PF17775">
    <property type="entry name" value="YchJ_M-like"/>
    <property type="match status" value="1"/>
</dbReference>
<dbReference type="SUPFAM" id="SSF54427">
    <property type="entry name" value="NTF2-like"/>
    <property type="match status" value="1"/>
</dbReference>
<sequence>MNNSVHCFCGSTISFEDCCQKYINGSQKTPTALALMKSRYSAYATHQADYLFDTTHISQRKYYSKADILNWATANEWQKLEIISFTETTVEFKAYFLDKNKTAQVHYEFSTFKQENGNWFYVDGKFE</sequence>
<dbReference type="AlphaFoldDB" id="A0A2S5A5P1"/>
<dbReference type="Gene3D" id="3.10.450.50">
    <property type="match status" value="1"/>
</dbReference>
<evidence type="ECO:0000259" key="1">
    <source>
        <dbReference type="Pfam" id="PF17775"/>
    </source>
</evidence>
<dbReference type="RefSeq" id="WP_103806767.1">
    <property type="nucleotide sequence ID" value="NZ_PQVG01000008.1"/>
</dbReference>
<dbReference type="InterPro" id="IPR032710">
    <property type="entry name" value="NTF2-like_dom_sf"/>
</dbReference>
<dbReference type="InterPro" id="IPR048469">
    <property type="entry name" value="YchJ-like_M"/>
</dbReference>
<dbReference type="OrthoDB" id="21421at2"/>
<dbReference type="EMBL" id="PQVG01000008">
    <property type="protein sequence ID" value="POY37642.1"/>
    <property type="molecule type" value="Genomic_DNA"/>
</dbReference>
<proteinExistence type="predicted"/>
<keyword evidence="3" id="KW-1185">Reference proteome</keyword>
<name>A0A2S5A5P1_9FLAO</name>
<evidence type="ECO:0000313" key="2">
    <source>
        <dbReference type="EMBL" id="POY37642.1"/>
    </source>
</evidence>
<organism evidence="2 3">
    <name type="scientific">Flavobacterium alvei</name>
    <dbReference type="NCBI Taxonomy" id="2080416"/>
    <lineage>
        <taxon>Bacteria</taxon>
        <taxon>Pseudomonadati</taxon>
        <taxon>Bacteroidota</taxon>
        <taxon>Flavobacteriia</taxon>
        <taxon>Flavobacteriales</taxon>
        <taxon>Flavobacteriaceae</taxon>
        <taxon>Flavobacterium</taxon>
    </lineage>
</organism>
<feature type="domain" description="YchJ-like middle NTF2-like" evidence="1">
    <location>
        <begin position="31"/>
        <end position="124"/>
    </location>
</feature>
<dbReference type="Proteomes" id="UP000237310">
    <property type="component" value="Unassembled WGS sequence"/>
</dbReference>
<protein>
    <submittedName>
        <fullName evidence="2">Preprotein translocase subunit SecA</fullName>
    </submittedName>
</protein>
<gene>
    <name evidence="2" type="ORF">C3L50_13795</name>
</gene>